<sequence>MKGVTFFCRKAKFIPRYVGPYKVVARIGKVAYELELLVFHHVFQVSVLGSSELKKFPQLKHYGKVIMSMK</sequence>
<dbReference type="InterPro" id="IPR056924">
    <property type="entry name" value="SH3_Tf2-1"/>
</dbReference>
<dbReference type="AlphaFoldDB" id="A0A0V0GXM8"/>
<dbReference type="EMBL" id="GEDG01028932">
    <property type="protein sequence ID" value="JAP12865.1"/>
    <property type="molecule type" value="Transcribed_RNA"/>
</dbReference>
<dbReference type="PANTHER" id="PTHR46148">
    <property type="entry name" value="CHROMO DOMAIN-CONTAINING PROTEIN"/>
    <property type="match status" value="1"/>
</dbReference>
<dbReference type="Pfam" id="PF24626">
    <property type="entry name" value="SH3_Tf2-1"/>
    <property type="match status" value="1"/>
</dbReference>
<feature type="domain" description="Tf2-1-like SH3-like" evidence="1">
    <location>
        <begin position="5"/>
        <end position="48"/>
    </location>
</feature>
<reference evidence="2" key="1">
    <citation type="submission" date="2015-12" db="EMBL/GenBank/DDBJ databases">
        <title>Gene expression during late stages of embryo sac development: a critical building block for successful pollen-pistil interactions.</title>
        <authorList>
            <person name="Liu Y."/>
            <person name="Joly V."/>
            <person name="Sabar M."/>
            <person name="Matton D.P."/>
        </authorList>
    </citation>
    <scope>NUCLEOTIDE SEQUENCE</scope>
</reference>
<name>A0A0V0GXM8_SOLCH</name>
<evidence type="ECO:0000259" key="1">
    <source>
        <dbReference type="Pfam" id="PF24626"/>
    </source>
</evidence>
<dbReference type="PANTHER" id="PTHR46148:SF57">
    <property type="entry name" value="OS12G0499874 PROTEIN"/>
    <property type="match status" value="1"/>
</dbReference>
<protein>
    <submittedName>
        <fullName evidence="2">Putative ovule protein</fullName>
    </submittedName>
</protein>
<proteinExistence type="predicted"/>
<accession>A0A0V0GXM8</accession>
<organism evidence="2">
    <name type="scientific">Solanum chacoense</name>
    <name type="common">Chaco potato</name>
    <dbReference type="NCBI Taxonomy" id="4108"/>
    <lineage>
        <taxon>Eukaryota</taxon>
        <taxon>Viridiplantae</taxon>
        <taxon>Streptophyta</taxon>
        <taxon>Embryophyta</taxon>
        <taxon>Tracheophyta</taxon>
        <taxon>Spermatophyta</taxon>
        <taxon>Magnoliopsida</taxon>
        <taxon>eudicotyledons</taxon>
        <taxon>Gunneridae</taxon>
        <taxon>Pentapetalae</taxon>
        <taxon>asterids</taxon>
        <taxon>lamiids</taxon>
        <taxon>Solanales</taxon>
        <taxon>Solanaceae</taxon>
        <taxon>Solanoideae</taxon>
        <taxon>Solaneae</taxon>
        <taxon>Solanum</taxon>
    </lineage>
</organism>
<evidence type="ECO:0000313" key="2">
    <source>
        <dbReference type="EMBL" id="JAP12865.1"/>
    </source>
</evidence>